<feature type="disulfide bond" evidence="11">
    <location>
        <begin position="30"/>
        <end position="40"/>
    </location>
</feature>
<keyword evidence="8 13" id="KW-1133">Transmembrane helix</keyword>
<protein>
    <recommendedName>
        <fullName evidence="19">Protein crumbs</fullName>
    </recommendedName>
</protein>
<dbReference type="Pfam" id="PF07645">
    <property type="entry name" value="EGF_CA"/>
    <property type="match status" value="3"/>
</dbReference>
<dbReference type="SMART" id="SM00181">
    <property type="entry name" value="EGF"/>
    <property type="match status" value="27"/>
</dbReference>
<evidence type="ECO:0000313" key="18">
    <source>
        <dbReference type="WBParaSite" id="TMUE_3000012040.1"/>
    </source>
</evidence>
<feature type="disulfide bond" evidence="11">
    <location>
        <begin position="247"/>
        <end position="256"/>
    </location>
</feature>
<dbReference type="SUPFAM" id="SSF57184">
    <property type="entry name" value="Growth factor receptor domain"/>
    <property type="match status" value="2"/>
</dbReference>
<feature type="disulfide bond" evidence="11">
    <location>
        <begin position="1296"/>
        <end position="1305"/>
    </location>
</feature>
<reference evidence="18" key="3">
    <citation type="submission" date="2019-12" db="UniProtKB">
        <authorList>
            <consortium name="WormBaseParasite"/>
        </authorList>
    </citation>
    <scope>IDENTIFICATION</scope>
</reference>
<evidence type="ECO:0000256" key="14">
    <source>
        <dbReference type="SAM" id="SignalP"/>
    </source>
</evidence>
<keyword evidence="4 13" id="KW-0812">Transmembrane</keyword>
<dbReference type="Proteomes" id="UP000046395">
    <property type="component" value="Unassembled WGS sequence"/>
</dbReference>
<feature type="disulfide bond" evidence="11">
    <location>
        <begin position="1418"/>
        <end position="1427"/>
    </location>
</feature>
<dbReference type="GO" id="GO:0007219">
    <property type="term" value="P:Notch signaling pathway"/>
    <property type="evidence" value="ECO:0007669"/>
    <property type="project" value="UniProtKB-KW"/>
</dbReference>
<evidence type="ECO:0000256" key="13">
    <source>
        <dbReference type="SAM" id="Phobius"/>
    </source>
</evidence>
<comment type="subcellular location">
    <subcellularLocation>
        <location evidence="1">Membrane</location>
        <topology evidence="1">Single-pass type I membrane protein</topology>
    </subcellularLocation>
</comment>
<feature type="disulfide bond" evidence="11">
    <location>
        <begin position="1509"/>
        <end position="1519"/>
    </location>
</feature>
<dbReference type="InterPro" id="IPR000742">
    <property type="entry name" value="EGF"/>
</dbReference>
<feature type="disulfide bond" evidence="11">
    <location>
        <begin position="457"/>
        <end position="466"/>
    </location>
</feature>
<dbReference type="InterPro" id="IPR013320">
    <property type="entry name" value="ConA-like_dom_sf"/>
</dbReference>
<feature type="domain" description="EGF-like" evidence="16">
    <location>
        <begin position="64"/>
        <end position="106"/>
    </location>
</feature>
<dbReference type="InterPro" id="IPR000152">
    <property type="entry name" value="EGF-type_Asp/Asn_hydroxyl_site"/>
</dbReference>
<dbReference type="WBParaSite" id="TMUE_3000012040.2">
    <property type="protein sequence ID" value="TMUE_3000012040.2"/>
    <property type="gene ID" value="WBGene00293944"/>
</dbReference>
<evidence type="ECO:0000256" key="3">
    <source>
        <dbReference type="ARBA" id="ARBA00022536"/>
    </source>
</evidence>
<keyword evidence="13" id="KW-0472">Membrane</keyword>
<keyword evidence="5 14" id="KW-0732">Signal</keyword>
<feature type="transmembrane region" description="Helical" evidence="13">
    <location>
        <begin position="1718"/>
        <end position="1742"/>
    </location>
</feature>
<evidence type="ECO:0000259" key="16">
    <source>
        <dbReference type="PROSITE" id="PS50026"/>
    </source>
</evidence>
<evidence type="ECO:0000256" key="10">
    <source>
        <dbReference type="ARBA" id="ARBA00023180"/>
    </source>
</evidence>
<evidence type="ECO:0000256" key="4">
    <source>
        <dbReference type="ARBA" id="ARBA00022692"/>
    </source>
</evidence>
<dbReference type="InterPro" id="IPR001881">
    <property type="entry name" value="EGF-like_Ca-bd_dom"/>
</dbReference>
<dbReference type="PROSITE" id="PS01186">
    <property type="entry name" value="EGF_2"/>
    <property type="match status" value="19"/>
</dbReference>
<feature type="domain" description="Laminin G" evidence="15">
    <location>
        <begin position="1042"/>
        <end position="1230"/>
    </location>
</feature>
<feature type="domain" description="EGF-like" evidence="16">
    <location>
        <begin position="1347"/>
        <end position="1388"/>
    </location>
</feature>
<name>A0A5S6QXQ1_TRIMR</name>
<evidence type="ECO:0000256" key="12">
    <source>
        <dbReference type="PROSITE-ProRule" id="PRU00122"/>
    </source>
</evidence>
<comment type="caution">
    <text evidence="11">Lacks conserved residue(s) required for the propagation of feature annotation.</text>
</comment>
<dbReference type="InterPro" id="IPR001791">
    <property type="entry name" value="Laminin_G"/>
</dbReference>
<evidence type="ECO:0000256" key="6">
    <source>
        <dbReference type="ARBA" id="ARBA00022737"/>
    </source>
</evidence>
<feature type="domain" description="Laminin G" evidence="15">
    <location>
        <begin position="765"/>
        <end position="980"/>
    </location>
</feature>
<reference evidence="17" key="1">
    <citation type="submission" date="2013-11" db="EMBL/GenBank/DDBJ databases">
        <authorList>
            <person name="Aslett M."/>
        </authorList>
    </citation>
    <scope>NUCLEOTIDE SEQUENCE [LARGE SCALE GENOMIC DNA]</scope>
    <source>
        <strain evidence="17">Edinburgh</strain>
    </source>
</reference>
<evidence type="ECO:0008006" key="19">
    <source>
        <dbReference type="Google" id="ProtNLM"/>
    </source>
</evidence>
<dbReference type="InterPro" id="IPR018097">
    <property type="entry name" value="EGF_Ca-bd_CS"/>
</dbReference>
<dbReference type="Gene3D" id="2.60.120.200">
    <property type="match status" value="3"/>
</dbReference>
<dbReference type="Pfam" id="PF00008">
    <property type="entry name" value="EGF"/>
    <property type="match status" value="9"/>
</dbReference>
<feature type="disulfide bond" evidence="11">
    <location>
        <begin position="1334"/>
        <end position="1343"/>
    </location>
</feature>
<feature type="domain" description="EGF-like" evidence="16">
    <location>
        <begin position="183"/>
        <end position="219"/>
    </location>
</feature>
<dbReference type="FunFam" id="2.10.25.10:FF:000123">
    <property type="entry name" value="Crumbs homolog 1 (Drosophila)"/>
    <property type="match status" value="1"/>
</dbReference>
<feature type="disulfide bond" evidence="12">
    <location>
        <begin position="694"/>
        <end position="721"/>
    </location>
</feature>
<keyword evidence="7" id="KW-0914">Notch signaling pathway</keyword>
<feature type="disulfide bond" evidence="11">
    <location>
        <begin position="1569"/>
        <end position="1578"/>
    </location>
</feature>
<dbReference type="InterPro" id="IPR013032">
    <property type="entry name" value="EGF-like_CS"/>
</dbReference>
<feature type="domain" description="EGF-like" evidence="16">
    <location>
        <begin position="383"/>
        <end position="420"/>
    </location>
</feature>
<feature type="domain" description="EGF-like" evidence="16">
    <location>
        <begin position="1308"/>
        <end position="1344"/>
    </location>
</feature>
<feature type="domain" description="EGF-like" evidence="16">
    <location>
        <begin position="1390"/>
        <end position="1428"/>
    </location>
</feature>
<dbReference type="CDD" id="cd00110">
    <property type="entry name" value="LamG"/>
    <property type="match status" value="3"/>
</dbReference>
<evidence type="ECO:0000256" key="8">
    <source>
        <dbReference type="ARBA" id="ARBA00022989"/>
    </source>
</evidence>
<dbReference type="FunFam" id="2.10.25.10:FF:000279">
    <property type="entry name" value="Neurogenic locus notch 1"/>
    <property type="match status" value="1"/>
</dbReference>
<dbReference type="PROSITE" id="PS00022">
    <property type="entry name" value="EGF_1"/>
    <property type="match status" value="22"/>
</dbReference>
<dbReference type="InterPro" id="IPR009030">
    <property type="entry name" value="Growth_fac_rcpt_cys_sf"/>
</dbReference>
<organism evidence="17 18">
    <name type="scientific">Trichuris muris</name>
    <name type="common">Mouse whipworm</name>
    <dbReference type="NCBI Taxonomy" id="70415"/>
    <lineage>
        <taxon>Eukaryota</taxon>
        <taxon>Metazoa</taxon>
        <taxon>Ecdysozoa</taxon>
        <taxon>Nematoda</taxon>
        <taxon>Enoplea</taxon>
        <taxon>Dorylaimia</taxon>
        <taxon>Trichinellida</taxon>
        <taxon>Trichuridae</taxon>
        <taxon>Trichuris</taxon>
    </lineage>
</organism>
<sequence>MHWLCVVLCCYAVAAVGRSSEGVLLEPKDCVHHCLHRSLCLAVNGTIVRCVCQQGFGGSRCEVVPSACPPDVCSNGGSCSVIEPDAFGELIFDCRCPNGFTGARCELADQCEPPCPSDSLCIGSQCKCLSGTVGSPGRCVPASCNPNPCLNGGSCLENSQYGPAFCLCKTGYGGIICHVKNVTESQCADHSCPLGYICERTSEGLSCRCPPGFAGPGCTISVVDCVTVPCRNGGTCYSGGGHSECRCPQGFSGTLCEAAVDECTLPDNPCLHGTCSNLLGAYTCTCDEGWTGANCSAQMKRCVETLCLNGATCVENGTTPYCKCATGFTGSQCEHKVAEQKVNLQKAQCIVDTDCLNGGVCRDGHAGKMCVCSSGYSGNRCEIELSCVNAPCLNNGTCIGDSSSSMVCQCLPGYHGTFCEYFAPNVSVRLRPSSSFCYYNPCQNGGTCDEESKRCVCPSSFQGLLCELDVDECANREVFCPPEVSLACVNHFGGYKCHCRLEHGGRDCLHHLVACHGRTCPEGQQCNAKLNDTTGKQYAECKCLPGTWNFPKCDQSTIASFNGRSMMVEIDVTARKMYEIELDFRTSLHSGFLIFGDDRFGMNVYQVILVDGSLEIFSYSKTLIIGRGLSRGSWVHLSLTADGGELIAKVQNGKEVFWEKMSLDKPWTTTISTRMGGTSAFHPYKPEVANFVGCMQDIVVNGKMLIPSLMDASAVNISLSCNRSAQCRDGSCGVHGRCLDSWDHFECECVRPWLPPACSATLPEATFGYEDNVSFALFDVSRLGSAGLDTHRRLDISMLVRTTASDGVLLYVGGAASKLTDRRNAYVGLQIVKGRLELATNLRNGSKYLYSSEQPTWNTINDGQVHLVELTYRPFLLKLAVDDRPVAVHRFLQSSTSEHTACLLELFILGGHPQMTTSTWSAVDPFPLSIMKPFKGTLQDIRVNDKVVTLFGQDKLADVSTFDDVSLINVLRGTHSDDTCRSNPCQNGGSCTVTFNDFYCHCVHGWLGKRCSVEHPCSLNPCPSDAQCRLVPGSFDHACHRPITFTNASHSIVEMASSRRFTAEHVALKIRTRSVGGRVLAVVQPTVPYAIDVSFKANHLHLTFFNGTDALHANGDAFLSDGQWHSLVIASSKGLLQALLDDHIVIQLDTAKSFAEMFARQTTLWHFGNFQNRSALVPVEDVTSFVGCMQDISAGPELFLPITVPREERKRNRQEQLFRVVSESDVRMNCNGEPMCARALCANGGSCRDLWNAYECVCPTGFAGSLCEVNIDDCQSVQCENGGTCVDGVATYRCDCLPGWEGKRCELNIDECLSQPCLNGGLCVDKVDAFHCICPPNFTDPTCSTPVYVDCSSDPCAEGSTCQNVPIDRDVVSFVCLCGPGFYGRHCELVKNFCDGVYCLHNGTCRSLASQLTFHCDCIPGYEGAYCETETNECLNAPCRNGGTCKNELNTFRCTCPDGWIGDTCEVDVDECLLNPCQNNAQCINTEGGYYCQCPLYYSGNSCEVAGSCVHKPCDHGNCTQLSADKHVCRCYNGYSGESCSEMIDFCESNPCSDGGECIPFPGGYNCTCFPGFTGFDCSENINECQSDPCKNGGLCADGNNGFSCDCSDTGYWGQICDVDVNECAVPGMCVHGKCHNMPGSYMCSCASGYLGPKCDVVDPCAFNDTHKCKNDATCSGAHWDPLTEIIHYKCLCRESYEGEFCENHVQQYKNPLISVEYVIGPIIGAVLIMVLFGLTMLVVFARKKNATRGTYSPSMQESNNARISLHHLVKPPPGERLI</sequence>
<dbReference type="Pfam" id="PF12661">
    <property type="entry name" value="hEGF"/>
    <property type="match status" value="2"/>
</dbReference>
<feature type="disulfide bond" evidence="11">
    <location>
        <begin position="410"/>
        <end position="419"/>
    </location>
</feature>
<dbReference type="SUPFAM" id="SSF49899">
    <property type="entry name" value="Concanavalin A-like lectins/glucanases"/>
    <property type="match status" value="3"/>
</dbReference>
<feature type="disulfide bond" evidence="11">
    <location>
        <begin position="52"/>
        <end position="61"/>
    </location>
</feature>
<evidence type="ECO:0000256" key="2">
    <source>
        <dbReference type="ARBA" id="ARBA00022473"/>
    </source>
</evidence>
<evidence type="ECO:0000259" key="15">
    <source>
        <dbReference type="PROSITE" id="PS50025"/>
    </source>
</evidence>
<dbReference type="SMART" id="SM00282">
    <property type="entry name" value="LamG"/>
    <property type="match status" value="3"/>
</dbReference>
<feature type="domain" description="EGF-like" evidence="16">
    <location>
        <begin position="1430"/>
        <end position="1466"/>
    </location>
</feature>
<feature type="domain" description="EGF-like" evidence="16">
    <location>
        <begin position="433"/>
        <end position="467"/>
    </location>
</feature>
<feature type="disulfide bond" evidence="11">
    <location>
        <begin position="96"/>
        <end position="105"/>
    </location>
</feature>
<feature type="domain" description="EGF-like" evidence="16">
    <location>
        <begin position="140"/>
        <end position="178"/>
    </location>
</feature>
<evidence type="ECO:0000256" key="7">
    <source>
        <dbReference type="ARBA" id="ARBA00022976"/>
    </source>
</evidence>
<dbReference type="FunFam" id="2.10.25.10:FF:000472">
    <property type="entry name" value="Uncharacterized protein, isoform A"/>
    <property type="match status" value="2"/>
</dbReference>
<feature type="disulfide bond" evidence="11">
    <location>
        <begin position="1399"/>
        <end position="1416"/>
    </location>
</feature>
<dbReference type="Gene3D" id="2.10.25.10">
    <property type="entry name" value="Laminin"/>
    <property type="match status" value="21"/>
</dbReference>
<dbReference type="PROSITE" id="PS50026">
    <property type="entry name" value="EGF_3"/>
    <property type="match status" value="25"/>
</dbReference>
<feature type="disulfide bond" evidence="11">
    <location>
        <begin position="324"/>
        <end position="333"/>
    </location>
</feature>
<feature type="disulfide bond" evidence="11">
    <location>
        <begin position="209"/>
        <end position="218"/>
    </location>
</feature>
<feature type="domain" description="EGF-like" evidence="16">
    <location>
        <begin position="1468"/>
        <end position="1504"/>
    </location>
</feature>
<dbReference type="WBParaSite" id="TMUE_3000012040.1">
    <property type="protein sequence ID" value="TMUE_3000012040.1"/>
    <property type="gene ID" value="WBGene00293944"/>
</dbReference>
<feature type="disulfide bond" evidence="11">
    <location>
        <begin position="499"/>
        <end position="508"/>
    </location>
</feature>
<keyword evidence="9 11" id="KW-1015">Disulfide bond</keyword>
<dbReference type="SMART" id="SM00179">
    <property type="entry name" value="EGF_CA"/>
    <property type="match status" value="18"/>
</dbReference>
<feature type="disulfide bond" evidence="11">
    <location>
        <begin position="1693"/>
        <end position="1702"/>
    </location>
</feature>
<feature type="domain" description="EGF-like" evidence="16">
    <location>
        <begin position="221"/>
        <end position="257"/>
    </location>
</feature>
<dbReference type="FunFam" id="2.10.25.10:FF:000143">
    <property type="entry name" value="Protein crumbs 1"/>
    <property type="match status" value="1"/>
</dbReference>
<dbReference type="GO" id="GO:0005509">
    <property type="term" value="F:calcium ion binding"/>
    <property type="evidence" value="ECO:0007669"/>
    <property type="project" value="InterPro"/>
</dbReference>
<feature type="disulfide bond" evidence="11">
    <location>
        <begin position="1531"/>
        <end position="1540"/>
    </location>
</feature>
<keyword evidence="2" id="KW-0217">Developmental protein</keyword>
<feature type="domain" description="EGF-like" evidence="16">
    <location>
        <begin position="1620"/>
        <end position="1656"/>
    </location>
</feature>
<feature type="domain" description="EGF-like" evidence="16">
    <location>
        <begin position="1505"/>
        <end position="1541"/>
    </location>
</feature>
<keyword evidence="10" id="KW-0325">Glycoprotein</keyword>
<proteinExistence type="predicted"/>
<feature type="domain" description="EGF-like" evidence="16">
    <location>
        <begin position="723"/>
        <end position="759"/>
    </location>
</feature>
<feature type="domain" description="EGF-like" evidence="16">
    <location>
        <begin position="1270"/>
        <end position="1306"/>
    </location>
</feature>
<feature type="domain" description="EGF-like" evidence="16">
    <location>
        <begin position="469"/>
        <end position="509"/>
    </location>
</feature>
<evidence type="ECO:0000256" key="1">
    <source>
        <dbReference type="ARBA" id="ARBA00004479"/>
    </source>
</evidence>
<feature type="disulfide bond" evidence="11">
    <location>
        <begin position="1456"/>
        <end position="1465"/>
    </location>
</feature>
<dbReference type="CDD" id="cd00054">
    <property type="entry name" value="EGF_CA"/>
    <property type="match status" value="12"/>
</dbReference>
<dbReference type="PANTHER" id="PTHR12916:SF9">
    <property type="entry name" value="NEUROGENIC LOCUS NOTCH HOMOLOG PROTEIN 1-RELATED"/>
    <property type="match status" value="1"/>
</dbReference>
<feature type="disulfide bond" evidence="11">
    <location>
        <begin position="1258"/>
        <end position="1267"/>
    </location>
</feature>
<evidence type="ECO:0000313" key="17">
    <source>
        <dbReference type="Proteomes" id="UP000046395"/>
    </source>
</evidence>
<dbReference type="STRING" id="70415.A0A5S6QXQ1"/>
<dbReference type="FunFam" id="2.10.25.10:FF:000095">
    <property type="entry name" value="Notch, isoform B"/>
    <property type="match status" value="1"/>
</dbReference>
<feature type="disulfide bond" evidence="11">
    <location>
        <begin position="372"/>
        <end position="381"/>
    </location>
</feature>
<feature type="disulfide bond" evidence="11">
    <location>
        <begin position="286"/>
        <end position="295"/>
    </location>
</feature>
<feature type="disulfide bond" evidence="11">
    <location>
        <begin position="168"/>
        <end position="177"/>
    </location>
</feature>
<accession>A0A5S6QXQ1</accession>
<feature type="chain" id="PRO_5044624378" description="Protein crumbs" evidence="14">
    <location>
        <begin position="18"/>
        <end position="1779"/>
    </location>
</feature>
<keyword evidence="17" id="KW-1185">Reference proteome</keyword>
<reference evidence="17" key="2">
    <citation type="submission" date="2014-03" db="EMBL/GenBank/DDBJ databases">
        <title>The whipworm genome and dual-species transcriptomics of an intimate host-pathogen interaction.</title>
        <authorList>
            <person name="Foth B.J."/>
            <person name="Tsai I.J."/>
            <person name="Reid A.J."/>
            <person name="Bancroft A.J."/>
            <person name="Nichol S."/>
            <person name="Tracey A."/>
            <person name="Holroyd N."/>
            <person name="Cotton J.A."/>
            <person name="Stanley E.J."/>
            <person name="Zarowiecki M."/>
            <person name="Liu J.Z."/>
            <person name="Huckvale T."/>
            <person name="Cooper P.J."/>
            <person name="Grencis R.K."/>
            <person name="Berriman M."/>
        </authorList>
    </citation>
    <scope>NUCLEOTIDE SEQUENCE [LARGE SCALE GENOMIC DNA]</scope>
    <source>
        <strain evidence="17">Edinburgh</strain>
    </source>
</reference>
<feature type="disulfide bond" evidence="11">
    <location>
        <begin position="1494"/>
        <end position="1503"/>
    </location>
</feature>
<feature type="domain" description="EGF-like" evidence="16">
    <location>
        <begin position="1657"/>
        <end position="1703"/>
    </location>
</feature>
<dbReference type="PROSITE" id="PS01187">
    <property type="entry name" value="EGF_CA"/>
    <property type="match status" value="6"/>
</dbReference>
<dbReference type="InterPro" id="IPR049883">
    <property type="entry name" value="NOTCH1_EGF-like"/>
</dbReference>
<feature type="signal peptide" evidence="14">
    <location>
        <begin position="1"/>
        <end position="17"/>
    </location>
</feature>
<feature type="domain" description="EGF-like" evidence="16">
    <location>
        <begin position="26"/>
        <end position="62"/>
    </location>
</feature>
<keyword evidence="3 11" id="KW-0245">EGF-like domain</keyword>
<evidence type="ECO:0000256" key="5">
    <source>
        <dbReference type="ARBA" id="ARBA00022729"/>
    </source>
</evidence>
<dbReference type="GO" id="GO:0016020">
    <property type="term" value="C:membrane"/>
    <property type="evidence" value="ECO:0007669"/>
    <property type="project" value="UniProtKB-SubCell"/>
</dbReference>
<feature type="domain" description="EGF-like" evidence="16">
    <location>
        <begin position="976"/>
        <end position="1012"/>
    </location>
</feature>
<keyword evidence="6" id="KW-0677">Repeat</keyword>
<feature type="domain" description="EGF-like" evidence="16">
    <location>
        <begin position="1232"/>
        <end position="1268"/>
    </location>
</feature>
<dbReference type="GO" id="GO:0045597">
    <property type="term" value="P:positive regulation of cell differentiation"/>
    <property type="evidence" value="ECO:0007669"/>
    <property type="project" value="UniProtKB-ARBA"/>
</dbReference>
<dbReference type="FunFam" id="2.10.25.10:FF:000125">
    <property type="entry name" value="Neurogenic locus notch protein-like"/>
    <property type="match status" value="1"/>
</dbReference>
<dbReference type="PANTHER" id="PTHR12916">
    <property type="entry name" value="CYTOCHROME C OXIDASE POLYPEPTIDE VIC-2"/>
    <property type="match status" value="1"/>
</dbReference>
<feature type="disulfide bond" evidence="11">
    <location>
        <begin position="1002"/>
        <end position="1011"/>
    </location>
</feature>
<feature type="disulfide bond" evidence="11">
    <location>
        <begin position="149"/>
        <end position="166"/>
    </location>
</feature>
<feature type="disulfide bond" evidence="11">
    <location>
        <begin position="1646"/>
        <end position="1655"/>
    </location>
</feature>
<dbReference type="SUPFAM" id="SSF57196">
    <property type="entry name" value="EGF/Laminin"/>
    <property type="match status" value="14"/>
</dbReference>
<dbReference type="Pfam" id="PF02210">
    <property type="entry name" value="Laminin_G_2"/>
    <property type="match status" value="3"/>
</dbReference>
<feature type="domain" description="EGF-like" evidence="16">
    <location>
        <begin position="1543"/>
        <end position="1579"/>
    </location>
</feature>
<feature type="disulfide bond" evidence="11">
    <location>
        <begin position="1378"/>
        <end position="1387"/>
    </location>
</feature>
<feature type="disulfide bond" evidence="11">
    <location>
        <begin position="480"/>
        <end position="497"/>
    </location>
</feature>
<feature type="domain" description="EGF-like" evidence="16">
    <location>
        <begin position="298"/>
        <end position="334"/>
    </location>
</feature>
<evidence type="ECO:0000256" key="9">
    <source>
        <dbReference type="ARBA" id="ARBA00023157"/>
    </source>
</evidence>
<dbReference type="PROSITE" id="PS50025">
    <property type="entry name" value="LAM_G_DOMAIN"/>
    <property type="match status" value="3"/>
</dbReference>
<feature type="disulfide bond" evidence="11">
    <location>
        <begin position="749"/>
        <end position="758"/>
    </location>
</feature>
<dbReference type="FunFam" id="2.10.25.10:FF:000012">
    <property type="entry name" value="Delta-like protein"/>
    <property type="match status" value="1"/>
</dbReference>
<feature type="domain" description="Laminin G" evidence="15">
    <location>
        <begin position="554"/>
        <end position="721"/>
    </location>
</feature>
<feature type="domain" description="EGF-like" evidence="16">
    <location>
        <begin position="1581"/>
        <end position="1618"/>
    </location>
</feature>
<dbReference type="PROSITE" id="PS00010">
    <property type="entry name" value="ASX_HYDROXYL"/>
    <property type="match status" value="10"/>
</dbReference>
<feature type="domain" description="EGF-like" evidence="16">
    <location>
        <begin position="259"/>
        <end position="296"/>
    </location>
</feature>
<feature type="domain" description="EGF-like" evidence="16">
    <location>
        <begin position="345"/>
        <end position="382"/>
    </location>
</feature>
<evidence type="ECO:0000256" key="11">
    <source>
        <dbReference type="PROSITE-ProRule" id="PRU00076"/>
    </source>
</evidence>